<evidence type="ECO:0000313" key="10">
    <source>
        <dbReference type="EMBL" id="KAF4581097.1"/>
    </source>
</evidence>
<proteinExistence type="inferred from homology"/>
<reference evidence="10 11" key="1">
    <citation type="journal article" date="2020" name="G3 (Bethesda)">
        <title>Genetic Underpinnings of Host Manipulation by Ophiocordyceps as Revealed by Comparative Transcriptomics.</title>
        <authorList>
            <person name="Will I."/>
            <person name="Das B."/>
            <person name="Trinh T."/>
            <person name="Brachmann A."/>
            <person name="Ohm R.A."/>
            <person name="de Bekker C."/>
        </authorList>
    </citation>
    <scope>NUCLEOTIDE SEQUENCE [LARGE SCALE GENOMIC DNA]</scope>
    <source>
        <strain evidence="10 11">EC05</strain>
    </source>
</reference>
<dbReference type="CDD" id="cd13934">
    <property type="entry name" value="RNase_H_Dikarya_like"/>
    <property type="match status" value="1"/>
</dbReference>
<evidence type="ECO:0000259" key="9">
    <source>
        <dbReference type="PROSITE" id="PS50879"/>
    </source>
</evidence>
<dbReference type="InterPro" id="IPR012337">
    <property type="entry name" value="RNaseH-like_sf"/>
</dbReference>
<dbReference type="InterPro" id="IPR050092">
    <property type="entry name" value="RNase_H"/>
</dbReference>
<gene>
    <name evidence="10" type="ORF">GQ602_007234</name>
</gene>
<dbReference type="InterPro" id="IPR036397">
    <property type="entry name" value="RNaseH_sf"/>
</dbReference>
<dbReference type="InterPro" id="IPR002156">
    <property type="entry name" value="RNaseH_domain"/>
</dbReference>
<evidence type="ECO:0000256" key="6">
    <source>
        <dbReference type="ARBA" id="ARBA00022759"/>
    </source>
</evidence>
<accession>A0A8H4Q158</accession>
<dbReference type="GO" id="GO:0003676">
    <property type="term" value="F:nucleic acid binding"/>
    <property type="evidence" value="ECO:0007669"/>
    <property type="project" value="InterPro"/>
</dbReference>
<comment type="similarity">
    <text evidence="2">Belongs to the RNase H family.</text>
</comment>
<feature type="region of interest" description="Disordered" evidence="8">
    <location>
        <begin position="59"/>
        <end position="84"/>
    </location>
</feature>
<keyword evidence="11" id="KW-1185">Reference proteome</keyword>
<evidence type="ECO:0000256" key="2">
    <source>
        <dbReference type="ARBA" id="ARBA00005300"/>
    </source>
</evidence>
<comment type="caution">
    <text evidence="10">The sequence shown here is derived from an EMBL/GenBank/DDBJ whole genome shotgun (WGS) entry which is preliminary data.</text>
</comment>
<protein>
    <recommendedName>
        <fullName evidence="3">ribonuclease H</fullName>
        <ecNumber evidence="3">3.1.26.4</ecNumber>
    </recommendedName>
</protein>
<keyword evidence="6" id="KW-0255">Endonuclease</keyword>
<dbReference type="Pfam" id="PF00075">
    <property type="entry name" value="RNase_H"/>
    <property type="match status" value="1"/>
</dbReference>
<dbReference type="Proteomes" id="UP000562929">
    <property type="component" value="Unassembled WGS sequence"/>
</dbReference>
<evidence type="ECO:0000256" key="8">
    <source>
        <dbReference type="SAM" id="MobiDB-lite"/>
    </source>
</evidence>
<dbReference type="EMBL" id="JAACLJ010000009">
    <property type="protein sequence ID" value="KAF4581097.1"/>
    <property type="molecule type" value="Genomic_DNA"/>
</dbReference>
<name>A0A8H4Q158_9HYPO</name>
<dbReference type="GO" id="GO:0046872">
    <property type="term" value="F:metal ion binding"/>
    <property type="evidence" value="ECO:0007669"/>
    <property type="project" value="UniProtKB-KW"/>
</dbReference>
<dbReference type="OrthoDB" id="407198at2759"/>
<feature type="compositionally biased region" description="Acidic residues" evidence="8">
    <location>
        <begin position="59"/>
        <end position="68"/>
    </location>
</feature>
<dbReference type="GO" id="GO:0043137">
    <property type="term" value="P:DNA replication, removal of RNA primer"/>
    <property type="evidence" value="ECO:0007669"/>
    <property type="project" value="TreeGrafter"/>
</dbReference>
<keyword evidence="7" id="KW-0378">Hydrolase</keyword>
<sequence>MPQHPEIILGANCFELPSGYPQGLGPIELPDGRLICRPHGLTVCGYCCVDFNFDNEEFSEGSDDELEMDGPRRGSGRVFPTKFIPPSTTSTPRDLFGVGVGLTSTTGLHSRRFIRRDDPKQLLIYADGACLGNGQANPKAGWAFVFKPSKDSPSGSGGFCSGRLENEGPFGHRAAQTSNRAELRAILAALRFRVWYGEGFNKLVFATDSEYVAEGATSWLRLWIRNGWKTSGGDQVRNKDLWEALLGEVEHLSNKGLKIQFWRIPRELNEVADGEAKRAARGEDRGKYGSCYGVMC</sequence>
<evidence type="ECO:0000256" key="1">
    <source>
        <dbReference type="ARBA" id="ARBA00000077"/>
    </source>
</evidence>
<keyword evidence="5" id="KW-0479">Metal-binding</keyword>
<feature type="domain" description="RNase H type-1" evidence="9">
    <location>
        <begin position="118"/>
        <end position="281"/>
    </location>
</feature>
<dbReference type="GO" id="GO:0004523">
    <property type="term" value="F:RNA-DNA hybrid ribonuclease activity"/>
    <property type="evidence" value="ECO:0007669"/>
    <property type="project" value="UniProtKB-EC"/>
</dbReference>
<dbReference type="EC" id="3.1.26.4" evidence="3"/>
<evidence type="ECO:0000256" key="7">
    <source>
        <dbReference type="ARBA" id="ARBA00022801"/>
    </source>
</evidence>
<evidence type="ECO:0000256" key="5">
    <source>
        <dbReference type="ARBA" id="ARBA00022723"/>
    </source>
</evidence>
<dbReference type="SUPFAM" id="SSF53098">
    <property type="entry name" value="Ribonuclease H-like"/>
    <property type="match status" value="1"/>
</dbReference>
<dbReference type="Gene3D" id="3.30.420.10">
    <property type="entry name" value="Ribonuclease H-like superfamily/Ribonuclease H"/>
    <property type="match status" value="1"/>
</dbReference>
<evidence type="ECO:0000313" key="11">
    <source>
        <dbReference type="Proteomes" id="UP000562929"/>
    </source>
</evidence>
<comment type="catalytic activity">
    <reaction evidence="1">
        <text>Endonucleolytic cleavage to 5'-phosphomonoester.</text>
        <dbReference type="EC" id="3.1.26.4"/>
    </reaction>
</comment>
<dbReference type="AlphaFoldDB" id="A0A8H4Q158"/>
<evidence type="ECO:0000256" key="3">
    <source>
        <dbReference type="ARBA" id="ARBA00012180"/>
    </source>
</evidence>
<dbReference type="PROSITE" id="PS50879">
    <property type="entry name" value="RNASE_H_1"/>
    <property type="match status" value="1"/>
</dbReference>
<evidence type="ECO:0000256" key="4">
    <source>
        <dbReference type="ARBA" id="ARBA00022722"/>
    </source>
</evidence>
<dbReference type="PANTHER" id="PTHR10642">
    <property type="entry name" value="RIBONUCLEASE H1"/>
    <property type="match status" value="1"/>
</dbReference>
<organism evidence="10 11">
    <name type="scientific">Ophiocordyceps camponoti-floridani</name>
    <dbReference type="NCBI Taxonomy" id="2030778"/>
    <lineage>
        <taxon>Eukaryota</taxon>
        <taxon>Fungi</taxon>
        <taxon>Dikarya</taxon>
        <taxon>Ascomycota</taxon>
        <taxon>Pezizomycotina</taxon>
        <taxon>Sordariomycetes</taxon>
        <taxon>Hypocreomycetidae</taxon>
        <taxon>Hypocreales</taxon>
        <taxon>Ophiocordycipitaceae</taxon>
        <taxon>Ophiocordyceps</taxon>
    </lineage>
</organism>
<keyword evidence="4" id="KW-0540">Nuclease</keyword>
<dbReference type="PANTHER" id="PTHR10642:SF26">
    <property type="entry name" value="RIBONUCLEASE H1"/>
    <property type="match status" value="1"/>
</dbReference>